<keyword evidence="3" id="KW-0762">Sugar transport</keyword>
<dbReference type="Proteomes" id="UP001060164">
    <property type="component" value="Chromosome"/>
</dbReference>
<evidence type="ECO:0000256" key="4">
    <source>
        <dbReference type="ARBA" id="ARBA00022737"/>
    </source>
</evidence>
<keyword evidence="8" id="KW-0472">Membrane</keyword>
<dbReference type="InterPro" id="IPR050107">
    <property type="entry name" value="ABC_carbohydrate_import_ATPase"/>
</dbReference>
<dbReference type="PANTHER" id="PTHR43790:SF3">
    <property type="entry name" value="D-ALLOSE IMPORT ATP-BINDING PROTEIN ALSA-RELATED"/>
    <property type="match status" value="1"/>
</dbReference>
<dbReference type="Gene3D" id="3.40.50.300">
    <property type="entry name" value="P-loop containing nucleotide triphosphate hydrolases"/>
    <property type="match status" value="2"/>
</dbReference>
<dbReference type="PANTHER" id="PTHR43790">
    <property type="entry name" value="CARBOHYDRATE TRANSPORT ATP-BINDING PROTEIN MG119-RELATED"/>
    <property type="match status" value="1"/>
</dbReference>
<evidence type="ECO:0000256" key="1">
    <source>
        <dbReference type="ARBA" id="ARBA00022448"/>
    </source>
</evidence>
<proteinExistence type="predicted"/>
<dbReference type="RefSeq" id="WP_028528312.1">
    <property type="nucleotide sequence ID" value="NZ_CABLBR010000009.1"/>
</dbReference>
<evidence type="ECO:0000256" key="8">
    <source>
        <dbReference type="ARBA" id="ARBA00023136"/>
    </source>
</evidence>
<dbReference type="InterPro" id="IPR003593">
    <property type="entry name" value="AAA+_ATPase"/>
</dbReference>
<reference evidence="10" key="1">
    <citation type="journal article" date="2022" name="Cell">
        <title>Design, construction, and in vivo augmentation of a complex gut microbiome.</title>
        <authorList>
            <person name="Cheng A.G."/>
            <person name="Ho P.Y."/>
            <person name="Aranda-Diaz A."/>
            <person name="Jain S."/>
            <person name="Yu F.B."/>
            <person name="Meng X."/>
            <person name="Wang M."/>
            <person name="Iakiviak M."/>
            <person name="Nagashima K."/>
            <person name="Zhao A."/>
            <person name="Murugkar P."/>
            <person name="Patil A."/>
            <person name="Atabakhsh K."/>
            <person name="Weakley A."/>
            <person name="Yan J."/>
            <person name="Brumbaugh A.R."/>
            <person name="Higginbottom S."/>
            <person name="Dimas A."/>
            <person name="Shiver A.L."/>
            <person name="Deutschbauer A."/>
            <person name="Neff N."/>
            <person name="Sonnenburg J.L."/>
            <person name="Huang K.C."/>
            <person name="Fischbach M.A."/>
        </authorList>
    </citation>
    <scope>NUCLEOTIDE SEQUENCE</scope>
    <source>
        <strain evidence="10">DSM 19829</strain>
    </source>
</reference>
<feature type="domain" description="ABC transporter" evidence="9">
    <location>
        <begin position="6"/>
        <end position="244"/>
    </location>
</feature>
<dbReference type="PROSITE" id="PS00211">
    <property type="entry name" value="ABC_TRANSPORTER_1"/>
    <property type="match status" value="1"/>
</dbReference>
<evidence type="ECO:0000313" key="10">
    <source>
        <dbReference type="EMBL" id="UWP61090.1"/>
    </source>
</evidence>
<evidence type="ECO:0000256" key="2">
    <source>
        <dbReference type="ARBA" id="ARBA00022475"/>
    </source>
</evidence>
<feature type="domain" description="ABC transporter" evidence="9">
    <location>
        <begin position="261"/>
        <end position="505"/>
    </location>
</feature>
<dbReference type="SUPFAM" id="SSF52540">
    <property type="entry name" value="P-loop containing nucleoside triphosphate hydrolases"/>
    <property type="match status" value="2"/>
</dbReference>
<keyword evidence="11" id="KW-1185">Reference proteome</keyword>
<dbReference type="EMBL" id="CP102290">
    <property type="protein sequence ID" value="UWP61090.1"/>
    <property type="molecule type" value="Genomic_DNA"/>
</dbReference>
<keyword evidence="7" id="KW-1278">Translocase</keyword>
<keyword evidence="2" id="KW-1003">Cell membrane</keyword>
<keyword evidence="6 10" id="KW-0067">ATP-binding</keyword>
<dbReference type="Pfam" id="PF00005">
    <property type="entry name" value="ABC_tran"/>
    <property type="match status" value="2"/>
</dbReference>
<evidence type="ECO:0000256" key="7">
    <source>
        <dbReference type="ARBA" id="ARBA00022967"/>
    </source>
</evidence>
<sequence length="505" mass="55921">MGRQRLCVKEVTKVFPGVKALDHVSLRLEEGEVLSLVGENGAGKSTLMKVLSGTYPSGSYTGTVEVDGRPVEIMNAQGAEKCGIGMIPQELNIQLDMTAAENVMLGHWPKRKNGLIDWKRLKIQAKKALLSLNIDLDVDIQMRSLNASMQQLVCIARALVQNPSILILDEPTAALTLEETDNLMKIIRKLKADGISCIYISHKLEEVFDISDRVVVMRNGCVVSEYEKTEIVPNQIIADMIGREMDSFYPESHKTFGDEVFRVTDMVVPHPFAPNKNMIDGVSFGVKRGEILGLAGLVGSGRSELLRAVYGALPRTRGSICVEGKECENRDPREAIKNGFFMVSEDRKHDGYVGTMTIRENMTLSIMDKISKHTFIQKKEEKAVVHKFFDYLKIKAPSSETSITSLSGGNQQKVIISRALATDMKVLFLDEPTRGIDVGAKAEIYKIINELAEEGLSIVVISSEMPELISLCDRFVVLRDGRIAGEFMKNEVNEQILLEAAALSL</sequence>
<evidence type="ECO:0000256" key="3">
    <source>
        <dbReference type="ARBA" id="ARBA00022597"/>
    </source>
</evidence>
<evidence type="ECO:0000256" key="5">
    <source>
        <dbReference type="ARBA" id="ARBA00022741"/>
    </source>
</evidence>
<organism evidence="10 11">
    <name type="scientific">Ruminococcus gauvreauii</name>
    <dbReference type="NCBI Taxonomy" id="438033"/>
    <lineage>
        <taxon>Bacteria</taxon>
        <taxon>Bacillati</taxon>
        <taxon>Bacillota</taxon>
        <taxon>Clostridia</taxon>
        <taxon>Eubacteriales</taxon>
        <taxon>Oscillospiraceae</taxon>
        <taxon>Ruminococcus</taxon>
    </lineage>
</organism>
<protein>
    <submittedName>
        <fullName evidence="10">Sugar ABC transporter ATP-binding protein</fullName>
    </submittedName>
</protein>
<dbReference type="InterPro" id="IPR003439">
    <property type="entry name" value="ABC_transporter-like_ATP-bd"/>
</dbReference>
<keyword evidence="1" id="KW-0813">Transport</keyword>
<dbReference type="InterPro" id="IPR017871">
    <property type="entry name" value="ABC_transporter-like_CS"/>
</dbReference>
<dbReference type="GO" id="GO:0005524">
    <property type="term" value="F:ATP binding"/>
    <property type="evidence" value="ECO:0007669"/>
    <property type="project" value="UniProtKB-KW"/>
</dbReference>
<accession>A0ABY5VKG0</accession>
<dbReference type="CDD" id="cd03215">
    <property type="entry name" value="ABC_Carb_Monos_II"/>
    <property type="match status" value="1"/>
</dbReference>
<dbReference type="SMART" id="SM00382">
    <property type="entry name" value="AAA"/>
    <property type="match status" value="2"/>
</dbReference>
<keyword evidence="5" id="KW-0547">Nucleotide-binding</keyword>
<evidence type="ECO:0000256" key="6">
    <source>
        <dbReference type="ARBA" id="ARBA00022840"/>
    </source>
</evidence>
<dbReference type="PROSITE" id="PS50893">
    <property type="entry name" value="ABC_TRANSPORTER_2"/>
    <property type="match status" value="2"/>
</dbReference>
<evidence type="ECO:0000259" key="9">
    <source>
        <dbReference type="PROSITE" id="PS50893"/>
    </source>
</evidence>
<keyword evidence="4" id="KW-0677">Repeat</keyword>
<dbReference type="InterPro" id="IPR027417">
    <property type="entry name" value="P-loop_NTPase"/>
</dbReference>
<evidence type="ECO:0000313" key="11">
    <source>
        <dbReference type="Proteomes" id="UP001060164"/>
    </source>
</evidence>
<dbReference type="CDD" id="cd03216">
    <property type="entry name" value="ABC_Carb_Monos_I"/>
    <property type="match status" value="1"/>
</dbReference>
<gene>
    <name evidence="10" type="ORF">NQ502_08690</name>
</gene>
<name>A0ABY5VKG0_9FIRM</name>